<evidence type="ECO:0000256" key="3">
    <source>
        <dbReference type="ARBA" id="ARBA00023015"/>
    </source>
</evidence>
<protein>
    <submittedName>
        <fullName evidence="10">Two-component system phosphate regulon response regulator PhoB</fullName>
    </submittedName>
</protein>
<feature type="DNA-binding region" description="OmpR/PhoB-type" evidence="7">
    <location>
        <begin position="131"/>
        <end position="228"/>
    </location>
</feature>
<dbReference type="SUPFAM" id="SSF52172">
    <property type="entry name" value="CheY-like"/>
    <property type="match status" value="1"/>
</dbReference>
<accession>A0A7X0LJJ5</accession>
<dbReference type="PANTHER" id="PTHR48111:SF40">
    <property type="entry name" value="PHOSPHATE REGULON TRANSCRIPTIONAL REGULATORY PROTEIN PHOB"/>
    <property type="match status" value="1"/>
</dbReference>
<dbReference type="Proteomes" id="UP000541810">
    <property type="component" value="Unassembled WGS sequence"/>
</dbReference>
<evidence type="ECO:0000256" key="7">
    <source>
        <dbReference type="PROSITE-ProRule" id="PRU01091"/>
    </source>
</evidence>
<dbReference type="GO" id="GO:0005829">
    <property type="term" value="C:cytosol"/>
    <property type="evidence" value="ECO:0007669"/>
    <property type="project" value="TreeGrafter"/>
</dbReference>
<dbReference type="PANTHER" id="PTHR48111">
    <property type="entry name" value="REGULATOR OF RPOS"/>
    <property type="match status" value="1"/>
</dbReference>
<dbReference type="InterPro" id="IPR001867">
    <property type="entry name" value="OmpR/PhoB-type_DNA-bd"/>
</dbReference>
<organism evidence="10 11">
    <name type="scientific">Algisphaera agarilytica</name>
    <dbReference type="NCBI Taxonomy" id="1385975"/>
    <lineage>
        <taxon>Bacteria</taxon>
        <taxon>Pseudomonadati</taxon>
        <taxon>Planctomycetota</taxon>
        <taxon>Phycisphaerae</taxon>
        <taxon>Phycisphaerales</taxon>
        <taxon>Phycisphaeraceae</taxon>
        <taxon>Algisphaera</taxon>
    </lineage>
</organism>
<evidence type="ECO:0000256" key="4">
    <source>
        <dbReference type="ARBA" id="ARBA00023125"/>
    </source>
</evidence>
<gene>
    <name evidence="10" type="ORF">HNQ40_000703</name>
</gene>
<reference evidence="10 11" key="1">
    <citation type="submission" date="2020-08" db="EMBL/GenBank/DDBJ databases">
        <title>Genomic Encyclopedia of Type Strains, Phase IV (KMG-IV): sequencing the most valuable type-strain genomes for metagenomic binning, comparative biology and taxonomic classification.</title>
        <authorList>
            <person name="Goeker M."/>
        </authorList>
    </citation>
    <scope>NUCLEOTIDE SEQUENCE [LARGE SCALE GENOMIC DNA]</scope>
    <source>
        <strain evidence="10 11">DSM 103725</strain>
    </source>
</reference>
<feature type="modified residue" description="4-aspartylphosphate" evidence="6">
    <location>
        <position position="54"/>
    </location>
</feature>
<evidence type="ECO:0000259" key="8">
    <source>
        <dbReference type="PROSITE" id="PS50110"/>
    </source>
</evidence>
<dbReference type="InterPro" id="IPR036388">
    <property type="entry name" value="WH-like_DNA-bd_sf"/>
</dbReference>
<dbReference type="SMART" id="SM00448">
    <property type="entry name" value="REC"/>
    <property type="match status" value="1"/>
</dbReference>
<sequence>MPDLKVLLVEDERDLLELLKYNLDREGYDVVTAETGEDGLKLVRNQPPDLILLDLMLPSMDGLEVCRSLKSKAETADIPVIMLTAKGEESDIVQGLELGADDYITKPFSPRILMARIKAVLRRADVDGEERRVLESAGVRVDLERHEVTAEGEPVDLTATEFKLLTLLVSRPARVFTRQQIIDSLHEGFAAVTDRSVDVQVVALRRKLGPAAGKRIETVRGVGYRFKD</sequence>
<dbReference type="SMART" id="SM00862">
    <property type="entry name" value="Trans_reg_C"/>
    <property type="match status" value="1"/>
</dbReference>
<evidence type="ECO:0000256" key="6">
    <source>
        <dbReference type="PROSITE-ProRule" id="PRU00169"/>
    </source>
</evidence>
<dbReference type="PROSITE" id="PS51755">
    <property type="entry name" value="OMPR_PHOB"/>
    <property type="match status" value="1"/>
</dbReference>
<dbReference type="GO" id="GO:0006355">
    <property type="term" value="P:regulation of DNA-templated transcription"/>
    <property type="evidence" value="ECO:0007669"/>
    <property type="project" value="InterPro"/>
</dbReference>
<dbReference type="GO" id="GO:0000156">
    <property type="term" value="F:phosphorelay response regulator activity"/>
    <property type="evidence" value="ECO:0007669"/>
    <property type="project" value="TreeGrafter"/>
</dbReference>
<dbReference type="Gene3D" id="6.10.250.690">
    <property type="match status" value="1"/>
</dbReference>
<feature type="domain" description="Response regulatory" evidence="8">
    <location>
        <begin position="5"/>
        <end position="121"/>
    </location>
</feature>
<keyword evidence="11" id="KW-1185">Reference proteome</keyword>
<dbReference type="InterPro" id="IPR016032">
    <property type="entry name" value="Sig_transdc_resp-reg_C-effctor"/>
</dbReference>
<comment type="caution">
    <text evidence="10">The sequence shown here is derived from an EMBL/GenBank/DDBJ whole genome shotgun (WGS) entry which is preliminary data.</text>
</comment>
<dbReference type="Gene3D" id="3.40.50.2300">
    <property type="match status" value="1"/>
</dbReference>
<keyword evidence="5" id="KW-0804">Transcription</keyword>
<dbReference type="FunFam" id="3.40.50.2300:FF:000001">
    <property type="entry name" value="DNA-binding response regulator PhoB"/>
    <property type="match status" value="1"/>
</dbReference>
<evidence type="ECO:0000256" key="1">
    <source>
        <dbReference type="ARBA" id="ARBA00022553"/>
    </source>
</evidence>
<dbReference type="GO" id="GO:0032993">
    <property type="term" value="C:protein-DNA complex"/>
    <property type="evidence" value="ECO:0007669"/>
    <property type="project" value="TreeGrafter"/>
</dbReference>
<dbReference type="AlphaFoldDB" id="A0A7X0LJJ5"/>
<keyword evidence="1 6" id="KW-0597">Phosphoprotein</keyword>
<keyword evidence="2" id="KW-0902">Two-component regulatory system</keyword>
<dbReference type="PROSITE" id="PS50110">
    <property type="entry name" value="RESPONSE_REGULATORY"/>
    <property type="match status" value="1"/>
</dbReference>
<dbReference type="RefSeq" id="WP_184676443.1">
    <property type="nucleotide sequence ID" value="NZ_JACHGY010000001.1"/>
</dbReference>
<dbReference type="SUPFAM" id="SSF46894">
    <property type="entry name" value="C-terminal effector domain of the bipartite response regulators"/>
    <property type="match status" value="1"/>
</dbReference>
<evidence type="ECO:0000256" key="5">
    <source>
        <dbReference type="ARBA" id="ARBA00023163"/>
    </source>
</evidence>
<evidence type="ECO:0000256" key="2">
    <source>
        <dbReference type="ARBA" id="ARBA00023012"/>
    </source>
</evidence>
<dbReference type="Pfam" id="PF00486">
    <property type="entry name" value="Trans_reg_C"/>
    <property type="match status" value="1"/>
</dbReference>
<dbReference type="InterPro" id="IPR001789">
    <property type="entry name" value="Sig_transdc_resp-reg_receiver"/>
</dbReference>
<evidence type="ECO:0000313" key="10">
    <source>
        <dbReference type="EMBL" id="MBB6428897.1"/>
    </source>
</evidence>
<keyword evidence="3" id="KW-0805">Transcription regulation</keyword>
<dbReference type="InterPro" id="IPR039420">
    <property type="entry name" value="WalR-like"/>
</dbReference>
<dbReference type="GO" id="GO:0000976">
    <property type="term" value="F:transcription cis-regulatory region binding"/>
    <property type="evidence" value="ECO:0007669"/>
    <property type="project" value="TreeGrafter"/>
</dbReference>
<keyword evidence="4 7" id="KW-0238">DNA-binding</keyword>
<evidence type="ECO:0000313" key="11">
    <source>
        <dbReference type="Proteomes" id="UP000541810"/>
    </source>
</evidence>
<dbReference type="EMBL" id="JACHGY010000001">
    <property type="protein sequence ID" value="MBB6428897.1"/>
    <property type="molecule type" value="Genomic_DNA"/>
</dbReference>
<proteinExistence type="predicted"/>
<dbReference type="Gene3D" id="1.10.10.10">
    <property type="entry name" value="Winged helix-like DNA-binding domain superfamily/Winged helix DNA-binding domain"/>
    <property type="match status" value="1"/>
</dbReference>
<dbReference type="Pfam" id="PF00072">
    <property type="entry name" value="Response_reg"/>
    <property type="match status" value="1"/>
</dbReference>
<feature type="domain" description="OmpR/PhoB-type" evidence="9">
    <location>
        <begin position="131"/>
        <end position="228"/>
    </location>
</feature>
<name>A0A7X0LJJ5_9BACT</name>
<evidence type="ECO:0000259" key="9">
    <source>
        <dbReference type="PROSITE" id="PS51755"/>
    </source>
</evidence>
<dbReference type="CDD" id="cd00383">
    <property type="entry name" value="trans_reg_C"/>
    <property type="match status" value="1"/>
</dbReference>
<dbReference type="InterPro" id="IPR011006">
    <property type="entry name" value="CheY-like_superfamily"/>
</dbReference>